<keyword evidence="1" id="KW-0436">Ligase</keyword>
<protein>
    <submittedName>
        <fullName evidence="1">Aminoacyl-tRNA synthetase class Ia</fullName>
    </submittedName>
</protein>
<name>A0A286TYG7_9BACT</name>
<evidence type="ECO:0000313" key="2">
    <source>
        <dbReference type="Proteomes" id="UP000218542"/>
    </source>
</evidence>
<proteinExistence type="predicted"/>
<accession>A0A286TYG7</accession>
<reference evidence="2" key="1">
    <citation type="journal article" date="2017" name="Environ. Microbiol. Rep.">
        <title>Genetic Diversity of Marine Anaerobic Ammonium-Oxidizing Bacteria as Revealed by Genomic and Proteomic Analyses of 'Candidatus Scalindua japonica'.</title>
        <authorList>
            <person name="Oshiki M."/>
            <person name="Mizuto K."/>
            <person name="Kimura Z."/>
            <person name="Kindaichi T."/>
            <person name="Satoh H."/>
            <person name="Okabe S."/>
        </authorList>
    </citation>
    <scope>NUCLEOTIDE SEQUENCE [LARGE SCALE GENOMIC DNA]</scope>
    <source>
        <strain evidence="2">husup-a2</strain>
    </source>
</reference>
<dbReference type="RefSeq" id="WP_096894326.1">
    <property type="nucleotide sequence ID" value="NZ_BAOS01000016.1"/>
</dbReference>
<dbReference type="EMBL" id="BAOS01000016">
    <property type="protein sequence ID" value="GAX60927.1"/>
    <property type="molecule type" value="Genomic_DNA"/>
</dbReference>
<keyword evidence="2" id="KW-1185">Reference proteome</keyword>
<sequence>MKIELTIKDFCDSTDLINQIKSQAAISNCNITFPNLQVKGSGHSDGKVTKKSTFKLYIIATTFLTILEFLEPIQPYLTELLKKDPRQEITIKSESINVEIKTDQDITKILESIKEILENKKNKPIIMLNNISNDHIF</sequence>
<comment type="caution">
    <text evidence="1">The sequence shown here is derived from an EMBL/GenBank/DDBJ whole genome shotgun (WGS) entry which is preliminary data.</text>
</comment>
<dbReference type="AlphaFoldDB" id="A0A286TYG7"/>
<keyword evidence="1" id="KW-0030">Aminoacyl-tRNA synthetase</keyword>
<dbReference type="Proteomes" id="UP000218542">
    <property type="component" value="Unassembled WGS sequence"/>
</dbReference>
<dbReference type="GO" id="GO:0004812">
    <property type="term" value="F:aminoacyl-tRNA ligase activity"/>
    <property type="evidence" value="ECO:0007669"/>
    <property type="project" value="UniProtKB-KW"/>
</dbReference>
<gene>
    <name evidence="1" type="ORF">SCALIN_C16_0001</name>
</gene>
<evidence type="ECO:0000313" key="1">
    <source>
        <dbReference type="EMBL" id="GAX60927.1"/>
    </source>
</evidence>
<organism evidence="1 2">
    <name type="scientific">Candidatus Scalindua japonica</name>
    <dbReference type="NCBI Taxonomy" id="1284222"/>
    <lineage>
        <taxon>Bacteria</taxon>
        <taxon>Pseudomonadati</taxon>
        <taxon>Planctomycetota</taxon>
        <taxon>Candidatus Brocadiia</taxon>
        <taxon>Candidatus Brocadiales</taxon>
        <taxon>Candidatus Scalinduaceae</taxon>
        <taxon>Candidatus Scalindua</taxon>
    </lineage>
</organism>